<proteinExistence type="predicted"/>
<dbReference type="CDD" id="cd02038">
    <property type="entry name" value="FlhG-like"/>
    <property type="match status" value="1"/>
</dbReference>
<dbReference type="InterPro" id="IPR027417">
    <property type="entry name" value="P-loop_NTPase"/>
</dbReference>
<dbReference type="InterPro" id="IPR050625">
    <property type="entry name" value="ParA/MinD_ATPase"/>
</dbReference>
<evidence type="ECO:0000313" key="4">
    <source>
        <dbReference type="EMBL" id="CAI2717984.1"/>
    </source>
</evidence>
<dbReference type="Gene3D" id="3.40.50.300">
    <property type="entry name" value="P-loop containing nucleotide triphosphate hydrolases"/>
    <property type="match status" value="1"/>
</dbReference>
<dbReference type="Proteomes" id="UP001157733">
    <property type="component" value="Chromosome"/>
</dbReference>
<dbReference type="InterPro" id="IPR025501">
    <property type="entry name" value="MinD_FleN"/>
</dbReference>
<keyword evidence="1" id="KW-0547">Nucleotide-binding</keyword>
<dbReference type="PANTHER" id="PTHR43384:SF4">
    <property type="entry name" value="CELLULOSE BIOSYNTHESIS PROTEIN BCSQ-RELATED"/>
    <property type="match status" value="1"/>
</dbReference>
<dbReference type="SUPFAM" id="SSF52540">
    <property type="entry name" value="P-loop containing nucleoside triphosphate hydrolases"/>
    <property type="match status" value="1"/>
</dbReference>
<dbReference type="RefSeq" id="WP_282010896.1">
    <property type="nucleotide sequence ID" value="NZ_OX336137.1"/>
</dbReference>
<dbReference type="InterPro" id="IPR033875">
    <property type="entry name" value="FlhG"/>
</dbReference>
<dbReference type="InterPro" id="IPR025669">
    <property type="entry name" value="AAA_dom"/>
</dbReference>
<evidence type="ECO:0000256" key="1">
    <source>
        <dbReference type="ARBA" id="ARBA00022741"/>
    </source>
</evidence>
<organism evidence="4 5">
    <name type="scientific">Nitrospina watsonii</name>
    <dbReference type="NCBI Taxonomy" id="1323948"/>
    <lineage>
        <taxon>Bacteria</taxon>
        <taxon>Pseudomonadati</taxon>
        <taxon>Nitrospinota/Tectimicrobiota group</taxon>
        <taxon>Nitrospinota</taxon>
        <taxon>Nitrospinia</taxon>
        <taxon>Nitrospinales</taxon>
        <taxon>Nitrospinaceae</taxon>
        <taxon>Nitrospina</taxon>
    </lineage>
</organism>
<dbReference type="Pfam" id="PF13614">
    <property type="entry name" value="AAA_31"/>
    <property type="match status" value="1"/>
</dbReference>
<keyword evidence="5" id="KW-1185">Reference proteome</keyword>
<protein>
    <submittedName>
        <fullName evidence="4">Antiactivator FleN</fullName>
    </submittedName>
</protein>
<evidence type="ECO:0000313" key="5">
    <source>
        <dbReference type="Proteomes" id="UP001157733"/>
    </source>
</evidence>
<dbReference type="EMBL" id="OX336137">
    <property type="protein sequence ID" value="CAI2717984.1"/>
    <property type="molecule type" value="Genomic_DNA"/>
</dbReference>
<accession>A0ABN8W1C1</accession>
<feature type="domain" description="AAA" evidence="3">
    <location>
        <begin position="11"/>
        <end position="169"/>
    </location>
</feature>
<dbReference type="PIRSF" id="PIRSF003092">
    <property type="entry name" value="MinD"/>
    <property type="match status" value="1"/>
</dbReference>
<reference evidence="4 5" key="1">
    <citation type="submission" date="2022-09" db="EMBL/GenBank/DDBJ databases">
        <authorList>
            <person name="Kop L."/>
        </authorList>
    </citation>
    <scope>NUCLEOTIDE SEQUENCE [LARGE SCALE GENOMIC DNA]</scope>
    <source>
        <strain evidence="4 5">347</strain>
    </source>
</reference>
<name>A0ABN8W1C1_9BACT</name>
<dbReference type="PANTHER" id="PTHR43384">
    <property type="entry name" value="SEPTUM SITE-DETERMINING PROTEIN MIND HOMOLOG, CHLOROPLASTIC-RELATED"/>
    <property type="match status" value="1"/>
</dbReference>
<sequence length="274" mass="30540">MQNDSNKLPPKVLAISSGKGGVGKTNVVANVACALSRKGKKVLIFDADMGLNNIDILLGLASPYHIGHVFSGEKTIEDVLVDGPRGIKVLPASNGWQDLTRLDSDKKLLLMEEMDRISGDFDFLLFDTGAGISSNVTYFCSAAHDIVLIATTEPTSHTDVYALMKVLFQNHQQKRFRLIVNAVKNEREALEVYKRLSAVLDRFLGGVVLEYMGFIVHDPNVSKAVRQQKPFVELYPHSKVSQCIEMLTQRILKERNKIPTDSDQPFVWRSVLQI</sequence>
<evidence type="ECO:0000259" key="3">
    <source>
        <dbReference type="Pfam" id="PF13614"/>
    </source>
</evidence>
<keyword evidence="2" id="KW-0067">ATP-binding</keyword>
<evidence type="ECO:0000256" key="2">
    <source>
        <dbReference type="ARBA" id="ARBA00022840"/>
    </source>
</evidence>
<gene>
    <name evidence="4" type="primary">fleN</name>
    <name evidence="4" type="ORF">NSPWAT_1125</name>
</gene>